<dbReference type="PROSITE" id="PS50977">
    <property type="entry name" value="HTH_TETR_2"/>
    <property type="match status" value="1"/>
</dbReference>
<dbReference type="PANTHER" id="PTHR43479:SF11">
    <property type="entry name" value="ACREF_ENVCD OPERON REPRESSOR-RELATED"/>
    <property type="match status" value="1"/>
</dbReference>
<reference evidence="4 5" key="1">
    <citation type="journal article" date="2015" name="Genome Announc.">
        <title>Expanding the biotechnology potential of lactobacilli through comparative genomics of 213 strains and associated genera.</title>
        <authorList>
            <person name="Sun Z."/>
            <person name="Harris H.M."/>
            <person name="McCann A."/>
            <person name="Guo C."/>
            <person name="Argimon S."/>
            <person name="Zhang W."/>
            <person name="Yang X."/>
            <person name="Jeffery I.B."/>
            <person name="Cooney J.C."/>
            <person name="Kagawa T.F."/>
            <person name="Liu W."/>
            <person name="Song Y."/>
            <person name="Salvetti E."/>
            <person name="Wrobel A."/>
            <person name="Rasinkangas P."/>
            <person name="Parkhill J."/>
            <person name="Rea M.C."/>
            <person name="O'Sullivan O."/>
            <person name="Ritari J."/>
            <person name="Douillard F.P."/>
            <person name="Paul Ross R."/>
            <person name="Yang R."/>
            <person name="Briner A.E."/>
            <person name="Felis G.E."/>
            <person name="de Vos W.M."/>
            <person name="Barrangou R."/>
            <person name="Klaenhammer T.R."/>
            <person name="Caufield P.W."/>
            <person name="Cui Y."/>
            <person name="Zhang H."/>
            <person name="O'Toole P.W."/>
        </authorList>
    </citation>
    <scope>NUCLEOTIDE SEQUENCE [LARGE SCALE GENOMIC DNA]</scope>
    <source>
        <strain evidence="4 5">DSM 18933</strain>
    </source>
</reference>
<dbReference type="InterPro" id="IPR001647">
    <property type="entry name" value="HTH_TetR"/>
</dbReference>
<dbReference type="PANTHER" id="PTHR43479">
    <property type="entry name" value="ACREF/ENVCD OPERON REPRESSOR-RELATED"/>
    <property type="match status" value="1"/>
</dbReference>
<feature type="domain" description="HTH tetR-type" evidence="3">
    <location>
        <begin position="7"/>
        <end position="67"/>
    </location>
</feature>
<dbReference type="STRING" id="1423755.FC40_GL000047"/>
<gene>
    <name evidence="4" type="ORF">FC40_GL000047</name>
</gene>
<dbReference type="eggNOG" id="COG1309">
    <property type="taxonomic scope" value="Bacteria"/>
</dbReference>
<evidence type="ECO:0000259" key="3">
    <source>
        <dbReference type="PROSITE" id="PS50977"/>
    </source>
</evidence>
<dbReference type="Proteomes" id="UP000051054">
    <property type="component" value="Unassembled WGS sequence"/>
</dbReference>
<protein>
    <recommendedName>
        <fullName evidence="3">HTH tetR-type domain-containing protein</fullName>
    </recommendedName>
</protein>
<sequence>MKGIITMKSKDKIMYALLDLAQDYEFSQITNEMIIQTSNVSRGTYYKYFNIKEDILVYIESNFDSRIFNLVSQHTVEDYKTPFHFLGNIVFPALYERRDMLRILYSSSLRAHWMAYLEEVYTNWSEKFFADYKEVKTIPHYYAHRGVVKITLDLIGLWMSQEKPERPEEFSTIYLRMIHTPMIDLLPDSQKNLIGEQE</sequence>
<dbReference type="Gene3D" id="1.10.357.10">
    <property type="entry name" value="Tetracycline Repressor, domain 2"/>
    <property type="match status" value="1"/>
</dbReference>
<dbReference type="SUPFAM" id="SSF46689">
    <property type="entry name" value="Homeodomain-like"/>
    <property type="match status" value="1"/>
</dbReference>
<dbReference type="GO" id="GO:0003677">
    <property type="term" value="F:DNA binding"/>
    <property type="evidence" value="ECO:0007669"/>
    <property type="project" value="UniProtKB-UniRule"/>
</dbReference>
<proteinExistence type="predicted"/>
<dbReference type="InterPro" id="IPR050624">
    <property type="entry name" value="HTH-type_Tx_Regulator"/>
</dbReference>
<evidence type="ECO:0000313" key="4">
    <source>
        <dbReference type="EMBL" id="KRM20399.1"/>
    </source>
</evidence>
<dbReference type="AlphaFoldDB" id="A0A0R1WRR2"/>
<evidence type="ECO:0000256" key="1">
    <source>
        <dbReference type="ARBA" id="ARBA00023125"/>
    </source>
</evidence>
<keyword evidence="1 2" id="KW-0238">DNA-binding</keyword>
<feature type="DNA-binding region" description="H-T-H motif" evidence="2">
    <location>
        <begin position="30"/>
        <end position="49"/>
    </location>
</feature>
<dbReference type="InterPro" id="IPR009057">
    <property type="entry name" value="Homeodomain-like_sf"/>
</dbReference>
<evidence type="ECO:0000256" key="2">
    <source>
        <dbReference type="PROSITE-ProRule" id="PRU00335"/>
    </source>
</evidence>
<accession>A0A0R1WRR2</accession>
<dbReference type="PATRIC" id="fig|1423755.3.peg.51"/>
<evidence type="ECO:0000313" key="5">
    <source>
        <dbReference type="Proteomes" id="UP000051054"/>
    </source>
</evidence>
<comment type="caution">
    <text evidence="4">The sequence shown here is derived from an EMBL/GenBank/DDBJ whole genome shotgun (WGS) entry which is preliminary data.</text>
</comment>
<dbReference type="EMBL" id="AZGD01000003">
    <property type="protein sequence ID" value="KRM20399.1"/>
    <property type="molecule type" value="Genomic_DNA"/>
</dbReference>
<name>A0A0R1WRR2_9LACO</name>
<organism evidence="4 5">
    <name type="scientific">Ligilactobacillus hayakitensis DSM 18933 = JCM 14209</name>
    <dbReference type="NCBI Taxonomy" id="1423755"/>
    <lineage>
        <taxon>Bacteria</taxon>
        <taxon>Bacillati</taxon>
        <taxon>Bacillota</taxon>
        <taxon>Bacilli</taxon>
        <taxon>Lactobacillales</taxon>
        <taxon>Lactobacillaceae</taxon>
        <taxon>Ligilactobacillus</taxon>
    </lineage>
</organism>
<keyword evidence="5" id="KW-1185">Reference proteome</keyword>